<dbReference type="PANTHER" id="PTHR43775:SF51">
    <property type="entry name" value="INACTIVE PHENOLPHTHIOCEROL SYNTHESIS POLYKETIDE SYNTHASE TYPE I PKS1-RELATED"/>
    <property type="match status" value="1"/>
</dbReference>
<dbReference type="InterPro" id="IPR042099">
    <property type="entry name" value="ANL_N_sf"/>
</dbReference>
<feature type="region of interest" description="Disordered" evidence="7">
    <location>
        <begin position="996"/>
        <end position="1017"/>
    </location>
</feature>
<dbReference type="InterPro" id="IPR032821">
    <property type="entry name" value="PKS_assoc"/>
</dbReference>
<dbReference type="SMART" id="SM00823">
    <property type="entry name" value="PKS_PP"/>
    <property type="match status" value="2"/>
</dbReference>
<dbReference type="SMART" id="SM00827">
    <property type="entry name" value="PKS_AT"/>
    <property type="match status" value="1"/>
</dbReference>
<dbReference type="InterPro" id="IPR006162">
    <property type="entry name" value="Ppantetheine_attach_site"/>
</dbReference>
<evidence type="ECO:0000256" key="7">
    <source>
        <dbReference type="SAM" id="MobiDB-lite"/>
    </source>
</evidence>
<keyword evidence="3" id="KW-0808">Transferase</keyword>
<evidence type="ECO:0000313" key="10">
    <source>
        <dbReference type="EMBL" id="USQ85716.1"/>
    </source>
</evidence>
<dbReference type="InterPro" id="IPR016035">
    <property type="entry name" value="Acyl_Trfase/lysoPLipase"/>
</dbReference>
<dbReference type="InterPro" id="IPR009081">
    <property type="entry name" value="PP-bd_ACP"/>
</dbReference>
<dbReference type="PROSITE" id="PS50075">
    <property type="entry name" value="CARRIER"/>
    <property type="match status" value="2"/>
</dbReference>
<dbReference type="InterPro" id="IPR000873">
    <property type="entry name" value="AMP-dep_synth/lig_dom"/>
</dbReference>
<dbReference type="Gene3D" id="3.40.50.720">
    <property type="entry name" value="NAD(P)-binding Rossmann-like Domain"/>
    <property type="match status" value="1"/>
</dbReference>
<dbReference type="Gene3D" id="3.40.50.12780">
    <property type="entry name" value="N-terminal domain of ligase-like"/>
    <property type="match status" value="1"/>
</dbReference>
<feature type="compositionally biased region" description="Basic and acidic residues" evidence="7">
    <location>
        <begin position="1097"/>
        <end position="1106"/>
    </location>
</feature>
<proteinExistence type="predicted"/>
<dbReference type="Pfam" id="PF13193">
    <property type="entry name" value="AMP-binding_C"/>
    <property type="match status" value="1"/>
</dbReference>
<dbReference type="SUPFAM" id="SSF52151">
    <property type="entry name" value="FabD/lysophospholipase-like"/>
    <property type="match status" value="1"/>
</dbReference>
<feature type="domain" description="Carrier" evidence="8">
    <location>
        <begin position="1025"/>
        <end position="1100"/>
    </location>
</feature>
<dbReference type="SMART" id="SM00825">
    <property type="entry name" value="PKS_KS"/>
    <property type="match status" value="1"/>
</dbReference>
<dbReference type="PROSITE" id="PS00012">
    <property type="entry name" value="PHOSPHOPANTETHEINE"/>
    <property type="match status" value="1"/>
</dbReference>
<dbReference type="InterPro" id="IPR025110">
    <property type="entry name" value="AMP-bd_C"/>
</dbReference>
<feature type="domain" description="Ketosynthase family 3 (KS3)" evidence="9">
    <location>
        <begin position="1122"/>
        <end position="1547"/>
    </location>
</feature>
<dbReference type="SUPFAM" id="SSF53901">
    <property type="entry name" value="Thiolase-like"/>
    <property type="match status" value="1"/>
</dbReference>
<accession>A0ABY4Z9T1</accession>
<feature type="compositionally biased region" description="Low complexity" evidence="7">
    <location>
        <begin position="996"/>
        <end position="1008"/>
    </location>
</feature>
<dbReference type="InterPro" id="IPR001227">
    <property type="entry name" value="Ac_transferase_dom_sf"/>
</dbReference>
<dbReference type="Pfam" id="PF16197">
    <property type="entry name" value="KAsynt_C_assoc"/>
    <property type="match status" value="1"/>
</dbReference>
<organism evidence="10 11">
    <name type="scientific">Streptomyces phaeoluteigriseus</name>
    <dbReference type="NCBI Taxonomy" id="114686"/>
    <lineage>
        <taxon>Bacteria</taxon>
        <taxon>Bacillati</taxon>
        <taxon>Actinomycetota</taxon>
        <taxon>Actinomycetes</taxon>
        <taxon>Kitasatosporales</taxon>
        <taxon>Streptomycetaceae</taxon>
        <taxon>Streptomyces</taxon>
        <taxon>Streptomyces aurantiacus group</taxon>
    </lineage>
</organism>
<dbReference type="SUPFAM" id="SSF56801">
    <property type="entry name" value="Acetyl-CoA synthetase-like"/>
    <property type="match status" value="1"/>
</dbReference>
<dbReference type="InterPro" id="IPR045851">
    <property type="entry name" value="AMP-bd_C_sf"/>
</dbReference>
<dbReference type="SUPFAM" id="SSF55048">
    <property type="entry name" value="Probable ACP-binding domain of malonyl-CoA ACP transacylase"/>
    <property type="match status" value="1"/>
</dbReference>
<evidence type="ECO:0000313" key="11">
    <source>
        <dbReference type="Proteomes" id="UP001056374"/>
    </source>
</evidence>
<evidence type="ECO:0000256" key="4">
    <source>
        <dbReference type="ARBA" id="ARBA00023194"/>
    </source>
</evidence>
<keyword evidence="2" id="KW-0597">Phosphoprotein</keyword>
<dbReference type="InterPro" id="IPR020841">
    <property type="entry name" value="PKS_Beta-ketoAc_synthase_dom"/>
</dbReference>
<dbReference type="CDD" id="cd00833">
    <property type="entry name" value="PKS"/>
    <property type="match status" value="1"/>
</dbReference>
<keyword evidence="4" id="KW-0045">Antibiotic biosynthesis</keyword>
<evidence type="ECO:0000256" key="1">
    <source>
        <dbReference type="ARBA" id="ARBA00022450"/>
    </source>
</evidence>
<dbReference type="InterPro" id="IPR020806">
    <property type="entry name" value="PKS_PP-bd"/>
</dbReference>
<dbReference type="SMART" id="SM00822">
    <property type="entry name" value="PKS_KR"/>
    <property type="match status" value="1"/>
</dbReference>
<dbReference type="PROSITE" id="PS00606">
    <property type="entry name" value="KS3_1"/>
    <property type="match status" value="1"/>
</dbReference>
<protein>
    <submittedName>
        <fullName evidence="10">AMP-binding protein</fullName>
    </submittedName>
</protein>
<evidence type="ECO:0000256" key="3">
    <source>
        <dbReference type="ARBA" id="ARBA00022679"/>
    </source>
</evidence>
<dbReference type="PROSITE" id="PS00455">
    <property type="entry name" value="AMP_BINDING"/>
    <property type="match status" value="1"/>
</dbReference>
<sequence>MTHVENIRPLSEVLRGHALDCPDKVAFADEEREVTYARLAERTGRLAGHLAGSGVERGDRVAILLGNSVTTVESYLAVTRAAAVGVPVNPQSSDAELAHQLDDSGARFVITDGTHLEQVERMRASREGLLVVVAHGDARGAGTLAFEELAESEPVRAPRDDLGLDEPAWILYTSGTTGAAKGVVSHQRACLWSVHSSYRGVLGLGPDDRLLWPLPLFHSLAHILCVLGVTVTGATARILPGFGAPDVLEALRAEPFTMLLGVPSMYVQLVEAVEAVEESGRTVPKPRVCVVTGAATGAALASAVERVLAAPLVNTYGSTETCGAITISRPDSPRPSGTCGTVVPGGELRLVDPRTGLDVRSGDEGEVFVRSPSLLLRYHGRPEETEAALRDGWYRTGDLARRDAEGHLTITGRVKELIIRAGENIQPGEIEDVLRGVPGIEDAAVTGRPDEALGEVPVGYVVPAAEGWSPVEALTACRERLSYFKVPAELYEVAALPLTASGKVSRRGLAHLPARLRGVGTSHHDHLWRTRWVRWEPEPAPAGPADAPSAPEAAVGPEARWAVIGAEEPAFAEAVRRASGVTESFPDAAAARAAGPFDGYLLAFGVLDAGGRDEVFGAQGAGAPVEVLAGLDVGAGAGAGVLGAPGAGERAEVPGATGMGAPDAGVPDGVVVVVPAPEAERAPAPRIVVLTLGAVAGRPGERVEPAAASARARLLAHGAGRTVLVDVEPGERTDDAHVAAWRTVLEAPTAEPEFAVRGGEVLVPRLERVRAAAEVALPPRQGGAALVTGAGTRLAHLLAAHLVVDHGVRHLAVTGTDPAAAESLAAELTRLGAGVTVRTETPDTPEGAAALLAALGPDRPLDTVVHPVATLADAAAAERLLTLTRGAGHPTLTLCGPLVDPGVHPLDPATAAATAHAAALTHDAPHATFLAFGPITADGDAPGATPPGLAGLSARAVADAFDVGRATAGGQTLVMRTDPWTLRSAGAARLRRLLRAPAPADGAGPAADDGWRERLDGLPPRARERTLTELVRDEAARVLGLDEPRRIETGRALTHLGLTSLTAVALRDRLAARTGLRLPVTIAFDHPTPAALAAALDRELSGRRPEGATGQRPARRGDDHAHDPVVVVGMSCRYPGGVASPEDLWRLVAEGRDAIGAFPTDRGWDLERLLRGDGTQPGTSATGSGGFLDGPGDFDAAFFGISPREALAMDPQQRLLLEVGWEAIERAGIDPTDLRQTDTGVYVGLMFHDYANNPGPLPEDLERLLGTGTAGSVASGRLAYTLGLNGPALTVDTACSSSLVAIHLAAQALRRGDCSLALAGGVAVMATPSTFVEFSRQHGLAPDGRCKAFAAGADGTGWSEGVGVVVLERLSDARRSGHPVLAVIRGSAVNQDGASNGLTAPSGPAQQQVIRRALADAGLTPADVDAVEAHGTGTVLGDPIEAHALLATYGQDRDPERPLLLGSLKSNIGHAQSAAGVGAVIKMVQAIRHGELPRTLHAEQPTPAVDWASGAVRLLQERTAWPDTGGRRAAVSSFGVSGTNAHLILEQAPDPLPATVPAGLPDTVPVVLTARAGSALRRRAEDLLDIVRGNRGLDVPDLAAALATTRTAFPRRTAFVVDGAADLERRLAAVADGQDTGVEPDGASAEASLAIGFTGQGSQRPQMGKELYAAYPVFAKALDAACGALDPHLDRPLRDVMWASEGTTEAVLLDRTDFTQAALFALESALFRLVESWGVVPDLVMGHSVGALAAAHAAGVLSLQDAASLVAARGRLMAALPPGGAMAAIEATEEEVRTVMAAIGDGARTALAATPPAVAVAAVNGPRSVVVSGAEGAVRAVGEAFRARRRRVTALRVSHAFHSPLMDPMLEEFGAAARKLTYRPPLLPVISDLTGRLAETARLCSPDYWVSHARQAVRFADAVRALPGEGITAFLELGPDRLLTAMAGECVPGSGPALCGGLRRGRSEVRSLLEAVAQAHVHGVPVDWPELFAGRPARPVDVPVYPFEHRRYWLASAPADAVPARTEVSAVAAPPDEPSAAQRLRADLTRLSVESREGALTELVRAEVAAVAGFDGPHEVEAHRSMTDVGLDSVSAVDLSTRLGARTGLDLPASLAFDHPTSRAIARHLLTELHAVGLDREEGARRAPEGTVFGELARLEASVERDRPDATARHRLVERLHALAARLTDGSPGHLESAEETSLGDRIAGVTTVDQLFDLIDDELKGP</sequence>
<reference evidence="10" key="1">
    <citation type="submission" date="2022-06" db="EMBL/GenBank/DDBJ databases">
        <title>Complete genome sequence of soil microorganisms Streptomyces sp. Qhu-M197 isolated from Alpine meadows habitats on the Tibetan Plateau.</title>
        <authorList>
            <person name="Zhang B."/>
            <person name="Xiang X."/>
            <person name="Fan J."/>
        </authorList>
    </citation>
    <scope>NUCLEOTIDE SEQUENCE</scope>
    <source>
        <strain evidence="10">Qhu-M197</strain>
    </source>
</reference>
<dbReference type="Pfam" id="PF00698">
    <property type="entry name" value="Acyl_transf_1"/>
    <property type="match status" value="1"/>
</dbReference>
<dbReference type="Proteomes" id="UP001056374">
    <property type="component" value="Chromosome"/>
</dbReference>
<dbReference type="InterPro" id="IPR016036">
    <property type="entry name" value="Malonyl_transacylase_ACP-bd"/>
</dbReference>
<dbReference type="Gene3D" id="3.40.366.10">
    <property type="entry name" value="Malonyl-Coenzyme A Acyl Carrier Protein, domain 2"/>
    <property type="match status" value="1"/>
</dbReference>
<name>A0ABY4Z9T1_9ACTN</name>
<evidence type="ECO:0000256" key="5">
    <source>
        <dbReference type="ARBA" id="ARBA00023268"/>
    </source>
</evidence>
<dbReference type="InterPro" id="IPR036291">
    <property type="entry name" value="NAD(P)-bd_dom_sf"/>
</dbReference>
<dbReference type="SUPFAM" id="SSF47336">
    <property type="entry name" value="ACP-like"/>
    <property type="match status" value="2"/>
</dbReference>
<dbReference type="InterPro" id="IPR050091">
    <property type="entry name" value="PKS_NRPS_Biosynth_Enz"/>
</dbReference>
<evidence type="ECO:0000256" key="6">
    <source>
        <dbReference type="ARBA" id="ARBA00023315"/>
    </source>
</evidence>
<keyword evidence="5" id="KW-0511">Multifunctional enzyme</keyword>
<dbReference type="Pfam" id="PF00550">
    <property type="entry name" value="PP-binding"/>
    <property type="match status" value="2"/>
</dbReference>
<dbReference type="InterPro" id="IPR014031">
    <property type="entry name" value="Ketoacyl_synth_C"/>
</dbReference>
<dbReference type="SUPFAM" id="SSF51735">
    <property type="entry name" value="NAD(P)-binding Rossmann-fold domains"/>
    <property type="match status" value="1"/>
</dbReference>
<feature type="region of interest" description="Disordered" evidence="7">
    <location>
        <begin position="1097"/>
        <end position="1121"/>
    </location>
</feature>
<evidence type="ECO:0000259" key="9">
    <source>
        <dbReference type="PROSITE" id="PS52004"/>
    </source>
</evidence>
<evidence type="ECO:0000259" key="8">
    <source>
        <dbReference type="PROSITE" id="PS50075"/>
    </source>
</evidence>
<dbReference type="Pfam" id="PF00501">
    <property type="entry name" value="AMP-binding"/>
    <property type="match status" value="1"/>
</dbReference>
<dbReference type="Gene3D" id="3.40.47.10">
    <property type="match status" value="1"/>
</dbReference>
<dbReference type="InterPro" id="IPR016039">
    <property type="entry name" value="Thiolase-like"/>
</dbReference>
<dbReference type="Pfam" id="PF00109">
    <property type="entry name" value="ketoacyl-synt"/>
    <property type="match status" value="1"/>
</dbReference>
<evidence type="ECO:0000256" key="2">
    <source>
        <dbReference type="ARBA" id="ARBA00022553"/>
    </source>
</evidence>
<dbReference type="EMBL" id="CP099468">
    <property type="protein sequence ID" value="USQ85716.1"/>
    <property type="molecule type" value="Genomic_DNA"/>
</dbReference>
<keyword evidence="1" id="KW-0596">Phosphopantetheine</keyword>
<dbReference type="Gene3D" id="1.10.1200.10">
    <property type="entry name" value="ACP-like"/>
    <property type="match status" value="2"/>
</dbReference>
<dbReference type="InterPro" id="IPR057326">
    <property type="entry name" value="KR_dom"/>
</dbReference>
<dbReference type="InterPro" id="IPR014043">
    <property type="entry name" value="Acyl_transferase_dom"/>
</dbReference>
<dbReference type="Gene3D" id="3.30.300.30">
    <property type="match status" value="1"/>
</dbReference>
<dbReference type="InterPro" id="IPR020845">
    <property type="entry name" value="AMP-binding_CS"/>
</dbReference>
<keyword evidence="11" id="KW-1185">Reference proteome</keyword>
<dbReference type="SMART" id="SM01294">
    <property type="entry name" value="PKS_PP_betabranch"/>
    <property type="match status" value="1"/>
</dbReference>
<dbReference type="PANTHER" id="PTHR43775">
    <property type="entry name" value="FATTY ACID SYNTHASE"/>
    <property type="match status" value="1"/>
</dbReference>
<keyword evidence="6" id="KW-0012">Acyltransferase</keyword>
<dbReference type="PROSITE" id="PS52004">
    <property type="entry name" value="KS3_2"/>
    <property type="match status" value="1"/>
</dbReference>
<dbReference type="InterPro" id="IPR014030">
    <property type="entry name" value="Ketoacyl_synth_N"/>
</dbReference>
<feature type="domain" description="Carrier" evidence="8">
    <location>
        <begin position="2054"/>
        <end position="2129"/>
    </location>
</feature>
<dbReference type="Gene3D" id="3.30.70.3290">
    <property type="match status" value="1"/>
</dbReference>
<gene>
    <name evidence="10" type="ORF">NFX46_19290</name>
</gene>
<dbReference type="RefSeq" id="WP_252550941.1">
    <property type="nucleotide sequence ID" value="NZ_CP099468.1"/>
</dbReference>
<dbReference type="InterPro" id="IPR036736">
    <property type="entry name" value="ACP-like_sf"/>
</dbReference>
<dbReference type="InterPro" id="IPR018201">
    <property type="entry name" value="Ketoacyl_synth_AS"/>
</dbReference>
<dbReference type="Pfam" id="PF02801">
    <property type="entry name" value="Ketoacyl-synt_C"/>
    <property type="match status" value="1"/>
</dbReference>